<dbReference type="InterPro" id="IPR004812">
    <property type="entry name" value="Efflux_drug-R_Bcr/CmlA"/>
</dbReference>
<keyword evidence="4" id="KW-1003">Cell membrane</keyword>
<proteinExistence type="inferred from homology"/>
<evidence type="ECO:0000256" key="5">
    <source>
        <dbReference type="ARBA" id="ARBA00022692"/>
    </source>
</evidence>
<evidence type="ECO:0000256" key="7">
    <source>
        <dbReference type="ARBA" id="ARBA00023136"/>
    </source>
</evidence>
<feature type="transmembrane region" description="Helical" evidence="8">
    <location>
        <begin position="225"/>
        <end position="246"/>
    </location>
</feature>
<evidence type="ECO:0000256" key="3">
    <source>
        <dbReference type="ARBA" id="ARBA00022448"/>
    </source>
</evidence>
<dbReference type="NCBIfam" id="TIGR00710">
    <property type="entry name" value="efflux_Bcr_CflA"/>
    <property type="match status" value="1"/>
</dbReference>
<feature type="domain" description="Major facilitator superfamily (MFS) profile" evidence="9">
    <location>
        <begin position="20"/>
        <end position="407"/>
    </location>
</feature>
<dbReference type="InterPro" id="IPR011701">
    <property type="entry name" value="MFS"/>
</dbReference>
<feature type="transmembrane region" description="Helical" evidence="8">
    <location>
        <begin position="173"/>
        <end position="192"/>
    </location>
</feature>
<evidence type="ECO:0000313" key="11">
    <source>
        <dbReference type="Proteomes" id="UP001549047"/>
    </source>
</evidence>
<name>A0ABV2IUX0_9HYPH</name>
<sequence length="416" mass="44818">MTGTNATRPTVLGRMGRTQFIALCAALMALNALAVDIMLPGLQQIGASLNVEDENSRQFIVTAYLIGFGLAQLFFGPVSDRFGRRKPLFFGFLVYVLSAFAIVFAPTFGILLALRFVQGIGSAATRVVTVSIIRDVYGGRQMAEVMSLIMMVFMVVPVIAPGTGQIILFFGEWHLIFLFIGMVGLVVALWTWRNLPETLHPEDVRPFTVAGILGGFRIVLTNRSALFYTLSSAVILGALFGFINSANQIYIEVYKLGNWFPLAFAGVALFMALSSFINSRLVGRFGMRRLSHGALLAFIAVNAIWLAAEILGPEPLPFPIFISLFAISMFLFGWISSNFNSLAMEPLGHVAGTASSVLGFTTTVGGAALGAVIGQAYDGTALPLVIGYCALSIVGLGFVLIAEKGQLFRPHNPPVK</sequence>
<evidence type="ECO:0000256" key="1">
    <source>
        <dbReference type="ARBA" id="ARBA00004651"/>
    </source>
</evidence>
<dbReference type="SUPFAM" id="SSF103473">
    <property type="entry name" value="MFS general substrate transporter"/>
    <property type="match status" value="1"/>
</dbReference>
<comment type="similarity">
    <text evidence="2 8">Belongs to the major facilitator superfamily. Bcr/CmlA family.</text>
</comment>
<keyword evidence="8" id="KW-0997">Cell inner membrane</keyword>
<feature type="transmembrane region" description="Helical" evidence="8">
    <location>
        <begin position="316"/>
        <end position="335"/>
    </location>
</feature>
<gene>
    <name evidence="10" type="ORF">ABID16_000592</name>
</gene>
<feature type="transmembrane region" description="Helical" evidence="8">
    <location>
        <begin position="88"/>
        <end position="110"/>
    </location>
</feature>
<evidence type="ECO:0000256" key="2">
    <source>
        <dbReference type="ARBA" id="ARBA00006236"/>
    </source>
</evidence>
<dbReference type="Gene3D" id="1.20.1720.10">
    <property type="entry name" value="Multidrug resistance protein D"/>
    <property type="match status" value="1"/>
</dbReference>
<evidence type="ECO:0000256" key="6">
    <source>
        <dbReference type="ARBA" id="ARBA00022989"/>
    </source>
</evidence>
<dbReference type="PANTHER" id="PTHR23502:SF132">
    <property type="entry name" value="POLYAMINE TRANSPORTER 2-RELATED"/>
    <property type="match status" value="1"/>
</dbReference>
<dbReference type="InterPro" id="IPR020846">
    <property type="entry name" value="MFS_dom"/>
</dbReference>
<comment type="caution">
    <text evidence="8">Lacks conserved residue(s) required for the propagation of feature annotation.</text>
</comment>
<dbReference type="PANTHER" id="PTHR23502">
    <property type="entry name" value="MAJOR FACILITATOR SUPERFAMILY"/>
    <property type="match status" value="1"/>
</dbReference>
<evidence type="ECO:0000256" key="4">
    <source>
        <dbReference type="ARBA" id="ARBA00022475"/>
    </source>
</evidence>
<dbReference type="Pfam" id="PF07690">
    <property type="entry name" value="MFS_1"/>
    <property type="match status" value="1"/>
</dbReference>
<feature type="transmembrane region" description="Helical" evidence="8">
    <location>
        <begin position="145"/>
        <end position="167"/>
    </location>
</feature>
<organism evidence="10 11">
    <name type="scientific">Rhizobium aquaticum</name>
    <dbReference type="NCBI Taxonomy" id="1549636"/>
    <lineage>
        <taxon>Bacteria</taxon>
        <taxon>Pseudomonadati</taxon>
        <taxon>Pseudomonadota</taxon>
        <taxon>Alphaproteobacteria</taxon>
        <taxon>Hyphomicrobiales</taxon>
        <taxon>Rhizobiaceae</taxon>
        <taxon>Rhizobium/Agrobacterium group</taxon>
        <taxon>Rhizobium</taxon>
    </lineage>
</organism>
<feature type="transmembrane region" description="Helical" evidence="8">
    <location>
        <begin position="58"/>
        <end position="76"/>
    </location>
</feature>
<feature type="transmembrane region" description="Helical" evidence="8">
    <location>
        <begin position="347"/>
        <end position="374"/>
    </location>
</feature>
<feature type="transmembrane region" description="Helical" evidence="8">
    <location>
        <begin position="380"/>
        <end position="402"/>
    </location>
</feature>
<feature type="transmembrane region" description="Helical" evidence="8">
    <location>
        <begin position="258"/>
        <end position="278"/>
    </location>
</feature>
<comment type="caution">
    <text evidence="10">The sequence shown here is derived from an EMBL/GenBank/DDBJ whole genome shotgun (WGS) entry which is preliminary data.</text>
</comment>
<evidence type="ECO:0000259" key="9">
    <source>
        <dbReference type="PROSITE" id="PS50850"/>
    </source>
</evidence>
<keyword evidence="6 8" id="KW-1133">Transmembrane helix</keyword>
<evidence type="ECO:0000256" key="8">
    <source>
        <dbReference type="RuleBase" id="RU365088"/>
    </source>
</evidence>
<keyword evidence="7 8" id="KW-0472">Membrane</keyword>
<dbReference type="EMBL" id="JBEPMB010000001">
    <property type="protein sequence ID" value="MET3612287.1"/>
    <property type="molecule type" value="Genomic_DNA"/>
</dbReference>
<evidence type="ECO:0000313" key="10">
    <source>
        <dbReference type="EMBL" id="MET3612287.1"/>
    </source>
</evidence>
<reference evidence="10 11" key="1">
    <citation type="submission" date="2024-06" db="EMBL/GenBank/DDBJ databases">
        <title>Genomic Encyclopedia of Type Strains, Phase IV (KMG-IV): sequencing the most valuable type-strain genomes for metagenomic binning, comparative biology and taxonomic classification.</title>
        <authorList>
            <person name="Goeker M."/>
        </authorList>
    </citation>
    <scope>NUCLEOTIDE SEQUENCE [LARGE SCALE GENOMIC DNA]</scope>
    <source>
        <strain evidence="10 11">DSM 29780</strain>
    </source>
</reference>
<dbReference type="CDD" id="cd17320">
    <property type="entry name" value="MFS_MdfA_MDR_like"/>
    <property type="match status" value="1"/>
</dbReference>
<keyword evidence="3 8" id="KW-0813">Transport</keyword>
<keyword evidence="5 8" id="KW-0812">Transmembrane</keyword>
<dbReference type="PROSITE" id="PS50850">
    <property type="entry name" value="MFS"/>
    <property type="match status" value="1"/>
</dbReference>
<keyword evidence="11" id="KW-1185">Reference proteome</keyword>
<comment type="subcellular location">
    <subcellularLocation>
        <location evidence="8">Cell inner membrane</location>
        <topology evidence="8">Multi-pass membrane protein</topology>
    </subcellularLocation>
    <subcellularLocation>
        <location evidence="1">Cell membrane</location>
        <topology evidence="1">Multi-pass membrane protein</topology>
    </subcellularLocation>
</comment>
<accession>A0ABV2IUX0</accession>
<dbReference type="Proteomes" id="UP001549047">
    <property type="component" value="Unassembled WGS sequence"/>
</dbReference>
<dbReference type="InterPro" id="IPR036259">
    <property type="entry name" value="MFS_trans_sf"/>
</dbReference>
<feature type="transmembrane region" description="Helical" evidence="8">
    <location>
        <begin position="290"/>
        <end position="310"/>
    </location>
</feature>
<protein>
    <recommendedName>
        <fullName evidence="8">Bcr/CflA family efflux transporter</fullName>
    </recommendedName>
</protein>